<gene>
    <name evidence="2" type="ORF">BSO21_33280</name>
</gene>
<proteinExistence type="predicted"/>
<organism evidence="2 3">
    <name type="scientific">Paenibacillus odorifer</name>
    <dbReference type="NCBI Taxonomy" id="189426"/>
    <lineage>
        <taxon>Bacteria</taxon>
        <taxon>Bacillati</taxon>
        <taxon>Bacillota</taxon>
        <taxon>Bacilli</taxon>
        <taxon>Bacillales</taxon>
        <taxon>Paenibacillaceae</taxon>
        <taxon>Paenibacillus</taxon>
    </lineage>
</organism>
<evidence type="ECO:0000313" key="2">
    <source>
        <dbReference type="EMBL" id="OMC97736.1"/>
    </source>
</evidence>
<feature type="transmembrane region" description="Helical" evidence="1">
    <location>
        <begin position="61"/>
        <end position="82"/>
    </location>
</feature>
<reference evidence="2 3" key="1">
    <citation type="submission" date="2016-11" db="EMBL/GenBank/DDBJ databases">
        <title>Paenibacillus species isolates.</title>
        <authorList>
            <person name="Beno S.M."/>
        </authorList>
    </citation>
    <scope>NUCLEOTIDE SEQUENCE [LARGE SCALE GENOMIC DNA]</scope>
    <source>
        <strain evidence="2 3">FSL H7-0433</strain>
    </source>
</reference>
<dbReference type="Proteomes" id="UP000187158">
    <property type="component" value="Unassembled WGS sequence"/>
</dbReference>
<keyword evidence="1" id="KW-0812">Transmembrane</keyword>
<sequence length="119" mass="13659">MKFFRDSSKWLSIIGLILVWISVSYIFGFITYISLFVLLLLIQVILISSSNIQIKKNQRRVIVIGGLVVLIGIVSFIIAFFIEVPIWYKIFLLIAQGAFAYAEIKMLIEARTSKNRLTK</sequence>
<keyword evidence="1" id="KW-0472">Membrane</keyword>
<evidence type="ECO:0008006" key="4">
    <source>
        <dbReference type="Google" id="ProtNLM"/>
    </source>
</evidence>
<evidence type="ECO:0000256" key="1">
    <source>
        <dbReference type="SAM" id="Phobius"/>
    </source>
</evidence>
<accession>A0ABX3GCG0</accession>
<feature type="transmembrane region" description="Helical" evidence="1">
    <location>
        <begin position="88"/>
        <end position="108"/>
    </location>
</feature>
<protein>
    <recommendedName>
        <fullName evidence="4">DUF308 domain-containing protein</fullName>
    </recommendedName>
</protein>
<feature type="transmembrane region" description="Helical" evidence="1">
    <location>
        <begin position="29"/>
        <end position="49"/>
    </location>
</feature>
<keyword evidence="1" id="KW-1133">Transmembrane helix</keyword>
<name>A0ABX3GCG0_9BACL</name>
<keyword evidence="3" id="KW-1185">Reference proteome</keyword>
<dbReference type="EMBL" id="MPVP01000595">
    <property type="protein sequence ID" value="OMC97736.1"/>
    <property type="molecule type" value="Genomic_DNA"/>
</dbReference>
<dbReference type="RefSeq" id="WP_076220911.1">
    <property type="nucleotide sequence ID" value="NZ_MPTJ01000033.1"/>
</dbReference>
<comment type="caution">
    <text evidence="2">The sequence shown here is derived from an EMBL/GenBank/DDBJ whole genome shotgun (WGS) entry which is preliminary data.</text>
</comment>
<evidence type="ECO:0000313" key="3">
    <source>
        <dbReference type="Proteomes" id="UP000187158"/>
    </source>
</evidence>